<reference evidence="4 5" key="1">
    <citation type="submission" date="2021-04" db="EMBL/GenBank/DDBJ databases">
        <authorList>
            <person name="Ivanova A."/>
        </authorList>
    </citation>
    <scope>NUCLEOTIDE SEQUENCE [LARGE SCALE GENOMIC DNA]</scope>
    <source>
        <strain evidence="4 5">G18</strain>
    </source>
</reference>
<evidence type="ECO:0000259" key="3">
    <source>
        <dbReference type="Pfam" id="PF13808"/>
    </source>
</evidence>
<feature type="compositionally biased region" description="Basic and acidic residues" evidence="1">
    <location>
        <begin position="241"/>
        <end position="250"/>
    </location>
</feature>
<dbReference type="PANTHER" id="PTHR30298:SF0">
    <property type="entry name" value="PROTEIN YBFL-RELATED"/>
    <property type="match status" value="1"/>
</dbReference>
<dbReference type="RefSeq" id="WP_210662603.1">
    <property type="nucleotide sequence ID" value="NZ_JAGKQQ010000002.1"/>
</dbReference>
<feature type="region of interest" description="Disordered" evidence="1">
    <location>
        <begin position="225"/>
        <end position="250"/>
    </location>
</feature>
<dbReference type="NCBIfam" id="NF033564">
    <property type="entry name" value="transpos_ISAs1"/>
    <property type="match status" value="1"/>
</dbReference>
<accession>A0ABS5C3C2</accession>
<evidence type="ECO:0000313" key="4">
    <source>
        <dbReference type="EMBL" id="MBP3960489.1"/>
    </source>
</evidence>
<dbReference type="PANTHER" id="PTHR30298">
    <property type="entry name" value="H REPEAT-ASSOCIATED PREDICTED TRANSPOSASE"/>
    <property type="match status" value="1"/>
</dbReference>
<feature type="compositionally biased region" description="Low complexity" evidence="1">
    <location>
        <begin position="225"/>
        <end position="236"/>
    </location>
</feature>
<dbReference type="EMBL" id="JAGKQQ010000002">
    <property type="protein sequence ID" value="MBP3960489.1"/>
    <property type="molecule type" value="Genomic_DNA"/>
</dbReference>
<dbReference type="InterPro" id="IPR002559">
    <property type="entry name" value="Transposase_11"/>
</dbReference>
<name>A0ABS5C3C2_9BACT</name>
<comment type="caution">
    <text evidence="4">The sequence shown here is derived from an EMBL/GenBank/DDBJ whole genome shotgun (WGS) entry which is preliminary data.</text>
</comment>
<dbReference type="InterPro" id="IPR032806">
    <property type="entry name" value="YbfD_N"/>
</dbReference>
<feature type="domain" description="Transposase IS4-like" evidence="2">
    <location>
        <begin position="117"/>
        <end position="224"/>
    </location>
</feature>
<proteinExistence type="predicted"/>
<evidence type="ECO:0000256" key="1">
    <source>
        <dbReference type="SAM" id="MobiDB-lite"/>
    </source>
</evidence>
<gene>
    <name evidence="4" type="ORF">J8F10_35130</name>
</gene>
<organism evidence="4 5">
    <name type="scientific">Gemmata palustris</name>
    <dbReference type="NCBI Taxonomy" id="2822762"/>
    <lineage>
        <taxon>Bacteria</taxon>
        <taxon>Pseudomonadati</taxon>
        <taxon>Planctomycetota</taxon>
        <taxon>Planctomycetia</taxon>
        <taxon>Gemmatales</taxon>
        <taxon>Gemmataceae</taxon>
        <taxon>Gemmata</taxon>
    </lineage>
</organism>
<dbReference type="InterPro" id="IPR047647">
    <property type="entry name" value="ISAs1_transpos"/>
</dbReference>
<protein>
    <submittedName>
        <fullName evidence="4">ISAs1 family transposase</fullName>
    </submittedName>
</protein>
<dbReference type="Pfam" id="PF01609">
    <property type="entry name" value="DDE_Tnp_1"/>
    <property type="match status" value="1"/>
</dbReference>
<dbReference type="Proteomes" id="UP000676565">
    <property type="component" value="Unassembled WGS sequence"/>
</dbReference>
<evidence type="ECO:0000313" key="5">
    <source>
        <dbReference type="Proteomes" id="UP000676565"/>
    </source>
</evidence>
<feature type="domain" description="H repeat-associated protein N-terminal" evidence="3">
    <location>
        <begin position="8"/>
        <end position="95"/>
    </location>
</feature>
<sequence>MPPTCLLDALAAVPDPRDDKGRSFPFAPILALLVVGILLGRRSPGAIIQLADDYGGDFALLLGFPRRRLPTASTLSKLLPRVDVRALEAVLRKWIAARLPPDDVLVVNMDGKCARGSADRAAQLPGVHLLAAFAPRFQAVLAQLRVDTKTNEYKAALELLNILPPRPGGYIITGDAMFTQADVCQAVRDRGDDYVLVVKDNQHALAVDIDAGLAFAAQAATFSPRRAGAAEGTGARSTVRANDREGARAR</sequence>
<dbReference type="InterPro" id="IPR051698">
    <property type="entry name" value="Transposase_11-like"/>
</dbReference>
<keyword evidence="5" id="KW-1185">Reference proteome</keyword>
<dbReference type="Pfam" id="PF13808">
    <property type="entry name" value="DDE_Tnp_1_assoc"/>
    <property type="match status" value="1"/>
</dbReference>
<evidence type="ECO:0000259" key="2">
    <source>
        <dbReference type="Pfam" id="PF01609"/>
    </source>
</evidence>